<dbReference type="Pfam" id="PF00069">
    <property type="entry name" value="Pkinase"/>
    <property type="match status" value="1"/>
</dbReference>
<dbReference type="SUPFAM" id="SSF56112">
    <property type="entry name" value="Protein kinase-like (PK-like)"/>
    <property type="match status" value="1"/>
</dbReference>
<organism evidence="2">
    <name type="scientific">Arundo donax</name>
    <name type="common">Giant reed</name>
    <name type="synonym">Donax arundinaceus</name>
    <dbReference type="NCBI Taxonomy" id="35708"/>
    <lineage>
        <taxon>Eukaryota</taxon>
        <taxon>Viridiplantae</taxon>
        <taxon>Streptophyta</taxon>
        <taxon>Embryophyta</taxon>
        <taxon>Tracheophyta</taxon>
        <taxon>Spermatophyta</taxon>
        <taxon>Magnoliopsida</taxon>
        <taxon>Liliopsida</taxon>
        <taxon>Poales</taxon>
        <taxon>Poaceae</taxon>
        <taxon>PACMAD clade</taxon>
        <taxon>Arundinoideae</taxon>
        <taxon>Arundineae</taxon>
        <taxon>Arundo</taxon>
    </lineage>
</organism>
<reference evidence="2" key="2">
    <citation type="journal article" date="2015" name="Data Brief">
        <title>Shoot transcriptome of the giant reed, Arundo donax.</title>
        <authorList>
            <person name="Barrero R.A."/>
            <person name="Guerrero F.D."/>
            <person name="Moolhuijzen P."/>
            <person name="Goolsby J.A."/>
            <person name="Tidwell J."/>
            <person name="Bellgard S.E."/>
            <person name="Bellgard M.I."/>
        </authorList>
    </citation>
    <scope>NUCLEOTIDE SEQUENCE</scope>
    <source>
        <tissue evidence="2">Shoot tissue taken approximately 20 cm above the soil surface</tissue>
    </source>
</reference>
<dbReference type="PROSITE" id="PS50011">
    <property type="entry name" value="PROTEIN_KINASE_DOM"/>
    <property type="match status" value="1"/>
</dbReference>
<dbReference type="GO" id="GO:0005524">
    <property type="term" value="F:ATP binding"/>
    <property type="evidence" value="ECO:0007669"/>
    <property type="project" value="InterPro"/>
</dbReference>
<dbReference type="InterPro" id="IPR000719">
    <property type="entry name" value="Prot_kinase_dom"/>
</dbReference>
<evidence type="ECO:0000313" key="2">
    <source>
        <dbReference type="EMBL" id="JAD67902.1"/>
    </source>
</evidence>
<dbReference type="Gene3D" id="1.10.510.10">
    <property type="entry name" value="Transferase(Phosphotransferase) domain 1"/>
    <property type="match status" value="1"/>
</dbReference>
<reference evidence="2" key="1">
    <citation type="submission" date="2014-09" db="EMBL/GenBank/DDBJ databases">
        <authorList>
            <person name="Magalhaes I.L.F."/>
            <person name="Oliveira U."/>
            <person name="Santos F.R."/>
            <person name="Vidigal T.H.D.A."/>
            <person name="Brescovit A.D."/>
            <person name="Santos A.J."/>
        </authorList>
    </citation>
    <scope>NUCLEOTIDE SEQUENCE</scope>
    <source>
        <tissue evidence="2">Shoot tissue taken approximately 20 cm above the soil surface</tissue>
    </source>
</reference>
<sequence length="168" mass="18412">MNPKISDFGLARIFGRDQTQAVTNRVVGTYGYMAPEYVMRGNYSVKSDAFSFGVMVLEIVTGRKNNDCYNSQRSEDLLTTVWEHWEAGTVTELVDPSMNGSFPEGDVLRCIHIGLLCVQGDPAVRPVMSSVVMMLGTDTITLQAPTKPVFFARSRGANTDVPTVSVHG</sequence>
<dbReference type="FunFam" id="1.10.510.10:FF:001722">
    <property type="entry name" value="G-type lectin S-receptor-like serine/threonine-protein kinase B120"/>
    <property type="match status" value="1"/>
</dbReference>
<dbReference type="InterPro" id="IPR011009">
    <property type="entry name" value="Kinase-like_dom_sf"/>
</dbReference>
<accession>A0A0A9C8Q8</accession>
<feature type="domain" description="Protein kinase" evidence="1">
    <location>
        <begin position="1"/>
        <end position="150"/>
    </location>
</feature>
<dbReference type="GO" id="GO:0004672">
    <property type="term" value="F:protein kinase activity"/>
    <property type="evidence" value="ECO:0007669"/>
    <property type="project" value="InterPro"/>
</dbReference>
<dbReference type="PANTHER" id="PTHR27006:SF606">
    <property type="entry name" value="INTERLEUKIN-1 RECEPTOR-ASSOCIATED KINASE 4"/>
    <property type="match status" value="1"/>
</dbReference>
<name>A0A0A9C8Q8_ARUDO</name>
<evidence type="ECO:0000259" key="1">
    <source>
        <dbReference type="PROSITE" id="PS50011"/>
    </source>
</evidence>
<dbReference type="EMBL" id="GBRH01229993">
    <property type="protein sequence ID" value="JAD67902.1"/>
    <property type="molecule type" value="Transcribed_RNA"/>
</dbReference>
<dbReference type="PANTHER" id="PTHR27006">
    <property type="entry name" value="PROMASTIGOTE SURFACE ANTIGEN PROTEIN PSA"/>
    <property type="match status" value="1"/>
</dbReference>
<protein>
    <recommendedName>
        <fullName evidence="1">Protein kinase domain-containing protein</fullName>
    </recommendedName>
</protein>
<dbReference type="AlphaFoldDB" id="A0A0A9C8Q8"/>
<proteinExistence type="predicted"/>